<evidence type="ECO:0000313" key="7">
    <source>
        <dbReference type="EMBL" id="KAK9007507.1"/>
    </source>
</evidence>
<feature type="domain" description="Translation initiation factor 3 N-terminal" evidence="6">
    <location>
        <begin position="84"/>
        <end position="150"/>
    </location>
</feature>
<evidence type="ECO:0000313" key="8">
    <source>
        <dbReference type="Proteomes" id="UP001396334"/>
    </source>
</evidence>
<dbReference type="SUPFAM" id="SSF55200">
    <property type="entry name" value="Translation initiation factor IF3, C-terminal domain"/>
    <property type="match status" value="1"/>
</dbReference>
<comment type="similarity">
    <text evidence="1">Belongs to the IF-3 family.</text>
</comment>
<dbReference type="Gene3D" id="3.10.20.80">
    <property type="entry name" value="Translation initiation factor 3 (IF-3), N-terminal domain"/>
    <property type="match status" value="1"/>
</dbReference>
<dbReference type="PANTHER" id="PTHR10938">
    <property type="entry name" value="TRANSLATION INITIATION FACTOR IF-3"/>
    <property type="match status" value="1"/>
</dbReference>
<name>A0ABR2R4A4_9ROSI</name>
<evidence type="ECO:0000256" key="3">
    <source>
        <dbReference type="ARBA" id="ARBA00022917"/>
    </source>
</evidence>
<comment type="caution">
    <text evidence="7">The sequence shown here is derived from an EMBL/GenBank/DDBJ whole genome shotgun (WGS) entry which is preliminary data.</text>
</comment>
<sequence length="500" mass="55870">MAFWRRFNQSKLQLISNQYRRFHFQAPNPSSVHQTKISSLEKPISSIHNKPSYFHCNVRSFAAPVQAAKNKKVEQQDKEKPRLNKQITASFVRLVAQDGQHSVVSIEEALQQARKLGVDLVEVQKKVDPPVCKLMDYNKELYQQRQKEKEIAKSKAGVTVKKGVCNIRFTGKIEEKDLKLKAENVIRLMERGYRVKCMAMVKGKEDEGKDLGAILSRLTKLIEDVCVVESGPNVEKTNAYVIVKHIKFGPTKKGGAKKSKVADGDMAETSTESATDNQRSVDESTESVSESEETTFSDEDDLSMPSPMQMQDENVDNRYKRSEPRKQFPPGSPVRSEPQFPYPRLELPNMSQSARESVRSEPQFRYSPRQPPPHMGQNTRQADRSEPQFPFQQRQPPQNMNAASSAKGTKQVENEASKPPKSFGIFSSLNANSSGKQGAAVDAPVSNEGNRYASVRNRGMGGNVANSNSAGSQFNGSRKPDNNTGGQDKFGIFSTPNRKP</sequence>
<evidence type="ECO:0000259" key="5">
    <source>
        <dbReference type="Pfam" id="PF00707"/>
    </source>
</evidence>
<feature type="domain" description="Translation initiation factor 3 C-terminal" evidence="5">
    <location>
        <begin position="166"/>
        <end position="243"/>
    </location>
</feature>
<evidence type="ECO:0000259" key="6">
    <source>
        <dbReference type="Pfam" id="PF05198"/>
    </source>
</evidence>
<dbReference type="Pfam" id="PF05198">
    <property type="entry name" value="IF3_N"/>
    <property type="match status" value="1"/>
</dbReference>
<feature type="compositionally biased region" description="Low complexity" evidence="4">
    <location>
        <begin position="387"/>
        <end position="398"/>
    </location>
</feature>
<gene>
    <name evidence="7" type="ORF">V6N11_074429</name>
</gene>
<feature type="compositionally biased region" description="Polar residues" evidence="4">
    <location>
        <begin position="464"/>
        <end position="486"/>
    </location>
</feature>
<organism evidence="7 8">
    <name type="scientific">Hibiscus sabdariffa</name>
    <name type="common">roselle</name>
    <dbReference type="NCBI Taxonomy" id="183260"/>
    <lineage>
        <taxon>Eukaryota</taxon>
        <taxon>Viridiplantae</taxon>
        <taxon>Streptophyta</taxon>
        <taxon>Embryophyta</taxon>
        <taxon>Tracheophyta</taxon>
        <taxon>Spermatophyta</taxon>
        <taxon>Magnoliopsida</taxon>
        <taxon>eudicotyledons</taxon>
        <taxon>Gunneridae</taxon>
        <taxon>Pentapetalae</taxon>
        <taxon>rosids</taxon>
        <taxon>malvids</taxon>
        <taxon>Malvales</taxon>
        <taxon>Malvaceae</taxon>
        <taxon>Malvoideae</taxon>
        <taxon>Hibiscus</taxon>
    </lineage>
</organism>
<dbReference type="PANTHER" id="PTHR10938:SF4">
    <property type="entry name" value="TRANSLATION INITIATION FACTOR IF3-1, MITOCHONDRIAL"/>
    <property type="match status" value="1"/>
</dbReference>
<evidence type="ECO:0000256" key="2">
    <source>
        <dbReference type="ARBA" id="ARBA00022540"/>
    </source>
</evidence>
<feature type="compositionally biased region" description="Polar residues" evidence="4">
    <location>
        <begin position="399"/>
        <end position="408"/>
    </location>
</feature>
<dbReference type="Gene3D" id="3.30.110.10">
    <property type="entry name" value="Translation initiation factor 3 (IF-3), C-terminal domain"/>
    <property type="match status" value="1"/>
</dbReference>
<dbReference type="NCBIfam" id="TIGR00168">
    <property type="entry name" value="infC"/>
    <property type="match status" value="1"/>
</dbReference>
<reference evidence="7 8" key="1">
    <citation type="journal article" date="2024" name="G3 (Bethesda)">
        <title>Genome assembly of Hibiscus sabdariffa L. provides insights into metabolisms of medicinal natural products.</title>
        <authorList>
            <person name="Kim T."/>
        </authorList>
    </citation>
    <scope>NUCLEOTIDE SEQUENCE [LARGE SCALE GENOMIC DNA]</scope>
    <source>
        <strain evidence="7">TK-2024</strain>
        <tissue evidence="7">Old leaves</tissue>
    </source>
</reference>
<feature type="compositionally biased region" description="Polar residues" evidence="4">
    <location>
        <begin position="268"/>
        <end position="278"/>
    </location>
</feature>
<feature type="compositionally biased region" description="Acidic residues" evidence="4">
    <location>
        <begin position="283"/>
        <end position="302"/>
    </location>
</feature>
<dbReference type="InterPro" id="IPR001288">
    <property type="entry name" value="Translation_initiation_fac_3"/>
</dbReference>
<feature type="compositionally biased region" description="Polar residues" evidence="4">
    <location>
        <begin position="425"/>
        <end position="436"/>
    </location>
</feature>
<evidence type="ECO:0000256" key="4">
    <source>
        <dbReference type="SAM" id="MobiDB-lite"/>
    </source>
</evidence>
<dbReference type="Pfam" id="PF00707">
    <property type="entry name" value="IF3_C"/>
    <property type="match status" value="1"/>
</dbReference>
<dbReference type="InterPro" id="IPR036788">
    <property type="entry name" value="T_IF-3_C_sf"/>
</dbReference>
<dbReference type="InterPro" id="IPR036787">
    <property type="entry name" value="T_IF-3_N_sf"/>
</dbReference>
<proteinExistence type="inferred from homology"/>
<protein>
    <recommendedName>
        <fullName evidence="9">Translation initiation factor IF-3</fullName>
    </recommendedName>
</protein>
<feature type="region of interest" description="Disordered" evidence="4">
    <location>
        <begin position="251"/>
        <end position="500"/>
    </location>
</feature>
<dbReference type="InterPro" id="IPR019815">
    <property type="entry name" value="Translation_initiation_fac_3_C"/>
</dbReference>
<accession>A0ABR2R4A4</accession>
<dbReference type="InterPro" id="IPR019814">
    <property type="entry name" value="Translation_initiation_fac_3_N"/>
</dbReference>
<keyword evidence="8" id="KW-1185">Reference proteome</keyword>
<feature type="compositionally biased region" description="Basic and acidic residues" evidence="4">
    <location>
        <begin position="315"/>
        <end position="326"/>
    </location>
</feature>
<keyword evidence="3" id="KW-0648">Protein biosynthesis</keyword>
<dbReference type="EMBL" id="JBBPBN010000026">
    <property type="protein sequence ID" value="KAK9007507.1"/>
    <property type="molecule type" value="Genomic_DNA"/>
</dbReference>
<keyword evidence="2" id="KW-0396">Initiation factor</keyword>
<evidence type="ECO:0008006" key="9">
    <source>
        <dbReference type="Google" id="ProtNLM"/>
    </source>
</evidence>
<dbReference type="Proteomes" id="UP001396334">
    <property type="component" value="Unassembled WGS sequence"/>
</dbReference>
<dbReference type="SUPFAM" id="SSF54364">
    <property type="entry name" value="Translation initiation factor IF3, N-terminal domain"/>
    <property type="match status" value="1"/>
</dbReference>
<evidence type="ECO:0000256" key="1">
    <source>
        <dbReference type="ARBA" id="ARBA00005439"/>
    </source>
</evidence>